<evidence type="ECO:0000313" key="1">
    <source>
        <dbReference type="EMBL" id="EHJ93765.1"/>
    </source>
</evidence>
<proteinExistence type="predicted"/>
<dbReference type="Proteomes" id="UP000005756">
    <property type="component" value="Unassembled WGS sequence"/>
</dbReference>
<sequence length="37" mass="4038">MSIPSCWLCQGCGGLYLLSIAKGLRLSRRLTTIELLA</sequence>
<name>A0A7U9GI95_9GAMM</name>
<organism evidence="1 2">
    <name type="scientific">Vreelandella boliviensis LC1</name>
    <dbReference type="NCBI Taxonomy" id="1072583"/>
    <lineage>
        <taxon>Bacteria</taxon>
        <taxon>Pseudomonadati</taxon>
        <taxon>Pseudomonadota</taxon>
        <taxon>Gammaproteobacteria</taxon>
        <taxon>Oceanospirillales</taxon>
        <taxon>Halomonadaceae</taxon>
        <taxon>Vreelandella</taxon>
    </lineage>
</organism>
<reference evidence="1 2" key="1">
    <citation type="submission" date="2011-10" db="EMBL/GenBank/DDBJ databases">
        <authorList>
            <person name="Quillaguamn J."/>
            <person name="Guzmn D."/>
            <person name="Balderrama-Subieta A."/>
            <person name="Cardona-Ortuo C."/>
            <person name="Guevara-Martnez M."/>
            <person name="Callisaya-Quispe N."/>
        </authorList>
    </citation>
    <scope>NUCLEOTIDE SEQUENCE [LARGE SCALE GENOMIC DNA]</scope>
    <source>
        <strain evidence="1 2">LC1</strain>
    </source>
</reference>
<gene>
    <name evidence="1" type="ORF">KUC_0715</name>
</gene>
<accession>A0A7U9GI95</accession>
<dbReference type="AlphaFoldDB" id="A0A7U9GI95"/>
<protein>
    <submittedName>
        <fullName evidence="1">Uncharacterized protein</fullName>
    </submittedName>
</protein>
<evidence type="ECO:0000313" key="2">
    <source>
        <dbReference type="Proteomes" id="UP000005756"/>
    </source>
</evidence>
<dbReference type="EMBL" id="JH393257">
    <property type="protein sequence ID" value="EHJ93765.1"/>
    <property type="molecule type" value="Genomic_DNA"/>
</dbReference>